<keyword evidence="6" id="KW-1185">Reference proteome</keyword>
<keyword evidence="1" id="KW-0805">Transcription regulation</keyword>
<dbReference type="Pfam" id="PF00104">
    <property type="entry name" value="Hormone_recep"/>
    <property type="match status" value="1"/>
</dbReference>
<dbReference type="Proteomes" id="UP000271889">
    <property type="component" value="Unassembled WGS sequence"/>
</dbReference>
<evidence type="ECO:0000256" key="1">
    <source>
        <dbReference type="ARBA" id="ARBA00023015"/>
    </source>
</evidence>
<dbReference type="InterPro" id="IPR035500">
    <property type="entry name" value="NHR-like_dom_sf"/>
</dbReference>
<dbReference type="InterPro" id="IPR050274">
    <property type="entry name" value="Nuclear_hormone_rcpt_NR2"/>
</dbReference>
<keyword evidence="2" id="KW-0804">Transcription</keyword>
<proteinExistence type="predicted"/>
<dbReference type="PANTHER" id="PTHR24083">
    <property type="entry name" value="NUCLEAR HORMONE RECEPTOR"/>
    <property type="match status" value="1"/>
</dbReference>
<dbReference type="Gene3D" id="1.10.565.10">
    <property type="entry name" value="Retinoid X Receptor"/>
    <property type="match status" value="1"/>
</dbReference>
<dbReference type="EMBL" id="UYRV01027620">
    <property type="protein sequence ID" value="VDK81223.1"/>
    <property type="molecule type" value="Genomic_DNA"/>
</dbReference>
<dbReference type="OrthoDB" id="10000397at2759"/>
<organism evidence="5 6">
    <name type="scientific">Cylicostephanus goldi</name>
    <name type="common">Nematode worm</name>
    <dbReference type="NCBI Taxonomy" id="71465"/>
    <lineage>
        <taxon>Eukaryota</taxon>
        <taxon>Metazoa</taxon>
        <taxon>Ecdysozoa</taxon>
        <taxon>Nematoda</taxon>
        <taxon>Chromadorea</taxon>
        <taxon>Rhabditida</taxon>
        <taxon>Rhabditina</taxon>
        <taxon>Rhabditomorpha</taxon>
        <taxon>Strongyloidea</taxon>
        <taxon>Strongylidae</taxon>
        <taxon>Cylicostephanus</taxon>
    </lineage>
</organism>
<sequence>MHTFFDSKLFEDNNACQKTNRAMAITEGVTVGWLPRSLQERRRDAVAAGKALSFSLSGLTPVMAAMIDYVMKPFRQLNISTTEFAALQAIMFFDPDTEGIDSASQRNVAAEQKKLLTALHRHIQKNYKSPMADERYANILLRIPTIRVSILNSVT</sequence>
<dbReference type="PROSITE" id="PS51843">
    <property type="entry name" value="NR_LBD"/>
    <property type="match status" value="1"/>
</dbReference>
<feature type="domain" description="NR LBD" evidence="4">
    <location>
        <begin position="1"/>
        <end position="155"/>
    </location>
</feature>
<keyword evidence="3" id="KW-0675">Receptor</keyword>
<dbReference type="SUPFAM" id="SSF48508">
    <property type="entry name" value="Nuclear receptor ligand-binding domain"/>
    <property type="match status" value="1"/>
</dbReference>
<dbReference type="InterPro" id="IPR000536">
    <property type="entry name" value="Nucl_hrmn_rcpt_lig-bd"/>
</dbReference>
<reference evidence="5 6" key="1">
    <citation type="submission" date="2018-11" db="EMBL/GenBank/DDBJ databases">
        <authorList>
            <consortium name="Pathogen Informatics"/>
        </authorList>
    </citation>
    <scope>NUCLEOTIDE SEQUENCE [LARGE SCALE GENOMIC DNA]</scope>
</reference>
<evidence type="ECO:0000256" key="3">
    <source>
        <dbReference type="ARBA" id="ARBA00023170"/>
    </source>
</evidence>
<dbReference type="AlphaFoldDB" id="A0A3P6TE25"/>
<evidence type="ECO:0000256" key="2">
    <source>
        <dbReference type="ARBA" id="ARBA00023163"/>
    </source>
</evidence>
<name>A0A3P6TE25_CYLGO</name>
<protein>
    <recommendedName>
        <fullName evidence="4">NR LBD domain-containing protein</fullName>
    </recommendedName>
</protein>
<accession>A0A3P6TE25</accession>
<dbReference type="SMART" id="SM00430">
    <property type="entry name" value="HOLI"/>
    <property type="match status" value="1"/>
</dbReference>
<gene>
    <name evidence="5" type="ORF">CGOC_LOCUS7803</name>
</gene>
<evidence type="ECO:0000313" key="5">
    <source>
        <dbReference type="EMBL" id="VDK81223.1"/>
    </source>
</evidence>
<evidence type="ECO:0000313" key="6">
    <source>
        <dbReference type="Proteomes" id="UP000271889"/>
    </source>
</evidence>
<evidence type="ECO:0000259" key="4">
    <source>
        <dbReference type="PROSITE" id="PS51843"/>
    </source>
</evidence>